<dbReference type="Proteomes" id="UP001605036">
    <property type="component" value="Unassembled WGS sequence"/>
</dbReference>
<comment type="caution">
    <text evidence="2">The sequence shown here is derived from an EMBL/GenBank/DDBJ whole genome shotgun (WGS) entry which is preliminary data.</text>
</comment>
<dbReference type="Gene3D" id="3.40.50.1820">
    <property type="entry name" value="alpha/beta hydrolase"/>
    <property type="match status" value="1"/>
</dbReference>
<reference evidence="2 3" key="1">
    <citation type="submission" date="2024-09" db="EMBL/GenBank/DDBJ databases">
        <title>Chromosome-scale assembly of Riccia fluitans.</title>
        <authorList>
            <person name="Paukszto L."/>
            <person name="Sawicki J."/>
            <person name="Karawczyk K."/>
            <person name="Piernik-Szablinska J."/>
            <person name="Szczecinska M."/>
            <person name="Mazdziarz M."/>
        </authorList>
    </citation>
    <scope>NUCLEOTIDE SEQUENCE [LARGE SCALE GENOMIC DNA]</scope>
    <source>
        <strain evidence="2">Rf_01</strain>
        <tissue evidence="2">Aerial parts of the thallus</tissue>
    </source>
</reference>
<evidence type="ECO:0000313" key="2">
    <source>
        <dbReference type="EMBL" id="KAL2649704.1"/>
    </source>
</evidence>
<name>A0ABD1ZHH3_9MARC</name>
<dbReference type="InterPro" id="IPR000073">
    <property type="entry name" value="AB_hydrolase_1"/>
</dbReference>
<organism evidence="2 3">
    <name type="scientific">Riccia fluitans</name>
    <dbReference type="NCBI Taxonomy" id="41844"/>
    <lineage>
        <taxon>Eukaryota</taxon>
        <taxon>Viridiplantae</taxon>
        <taxon>Streptophyta</taxon>
        <taxon>Embryophyta</taxon>
        <taxon>Marchantiophyta</taxon>
        <taxon>Marchantiopsida</taxon>
        <taxon>Marchantiidae</taxon>
        <taxon>Marchantiales</taxon>
        <taxon>Ricciaceae</taxon>
        <taxon>Riccia</taxon>
    </lineage>
</organism>
<dbReference type="InterPro" id="IPR052370">
    <property type="entry name" value="Meta-cleavage_hydrolase"/>
</dbReference>
<dbReference type="Pfam" id="PF00561">
    <property type="entry name" value="Abhydrolase_1"/>
    <property type="match status" value="1"/>
</dbReference>
<proteinExistence type="predicted"/>
<dbReference type="PRINTS" id="PR00111">
    <property type="entry name" value="ABHYDROLASE"/>
</dbReference>
<dbReference type="InterPro" id="IPR029058">
    <property type="entry name" value="AB_hydrolase_fold"/>
</dbReference>
<keyword evidence="3" id="KW-1185">Reference proteome</keyword>
<evidence type="ECO:0000259" key="1">
    <source>
        <dbReference type="Pfam" id="PF00561"/>
    </source>
</evidence>
<sequence length="338" mass="39068">MGGCLVWDISLVTYRMHRRRAFYRSRGLVSKIIRLENGTSIRCWVHLRDASRKWGKGNKDEEKTTAYVKPLNERKALLFLHGFGEDGTTAWRRQVATFTKEYRVYIPDLIFFGSSSTTNQQRTEIFQADCMHDMLVKLGIKEALVVGTDYGGLVAFWMAHKYPEMVQKLVLSSTGVCMTPSTYEPLLKSHRMQHIDEILLPTTSDGLKLLRSLLYSKPDSTPDFFLQQLLEVFYNISQRPRRQQLLQNQVIGSEKCPPLPQLRQEVLIIWGREDKFLKLDLMYKLKQHLGPNNTQMVILDGCGHMPQAERAKDFNAIVREFLDDGSSDSEMSPKFKIR</sequence>
<gene>
    <name evidence="2" type="ORF">R1flu_017832</name>
</gene>
<dbReference type="SUPFAM" id="SSF53474">
    <property type="entry name" value="alpha/beta-Hydrolases"/>
    <property type="match status" value="1"/>
</dbReference>
<dbReference type="EMBL" id="JBHFFA010000001">
    <property type="protein sequence ID" value="KAL2649704.1"/>
    <property type="molecule type" value="Genomic_DNA"/>
</dbReference>
<dbReference type="InterPro" id="IPR000639">
    <property type="entry name" value="Epox_hydrolase-like"/>
</dbReference>
<feature type="domain" description="AB hydrolase-1" evidence="1">
    <location>
        <begin position="76"/>
        <end position="310"/>
    </location>
</feature>
<evidence type="ECO:0000313" key="3">
    <source>
        <dbReference type="Proteomes" id="UP001605036"/>
    </source>
</evidence>
<accession>A0ABD1ZHH3</accession>
<dbReference type="PANTHER" id="PTHR43139">
    <property type="entry name" value="SI:DKEY-122A22.2"/>
    <property type="match status" value="1"/>
</dbReference>
<protein>
    <recommendedName>
        <fullName evidence="1">AB hydrolase-1 domain-containing protein</fullName>
    </recommendedName>
</protein>
<dbReference type="AlphaFoldDB" id="A0ABD1ZHH3"/>
<dbReference type="PANTHER" id="PTHR43139:SF62">
    <property type="entry name" value="AB HYDROLASE-1 DOMAIN-CONTAINING PROTEIN"/>
    <property type="match status" value="1"/>
</dbReference>
<dbReference type="PRINTS" id="PR00412">
    <property type="entry name" value="EPOXHYDRLASE"/>
</dbReference>